<feature type="signal peptide" evidence="1">
    <location>
        <begin position="1"/>
        <end position="20"/>
    </location>
</feature>
<protein>
    <submittedName>
        <fullName evidence="2">Uncharacterized protein</fullName>
    </submittedName>
</protein>
<comment type="caution">
    <text evidence="2">The sequence shown here is derived from an EMBL/GenBank/DDBJ whole genome shotgun (WGS) entry which is preliminary data.</text>
</comment>
<sequence length="152" mass="16644">MWRAGVACALLGALAALASPRCPLVPSHSACHRLQCFAQLKPQLRAIGPRNVSVDGREVNVTLYWGSAPARAASALLRAQLTHVHGYRRVRLQSGPLSTAALAAYVPFQSDARYDEYVTTPILLFVTSFCPRLRTRNMSLMPAITGRQNERS</sequence>
<proteinExistence type="predicted"/>
<dbReference type="AlphaFoldDB" id="A0A2A4J4Z1"/>
<gene>
    <name evidence="2" type="ORF">B5V51_7045</name>
</gene>
<feature type="chain" id="PRO_5012042706" evidence="1">
    <location>
        <begin position="21"/>
        <end position="152"/>
    </location>
</feature>
<accession>A0A2A4J4Z1</accession>
<evidence type="ECO:0000313" key="2">
    <source>
        <dbReference type="EMBL" id="PCG66949.1"/>
    </source>
</evidence>
<evidence type="ECO:0000256" key="1">
    <source>
        <dbReference type="SAM" id="SignalP"/>
    </source>
</evidence>
<reference evidence="2" key="1">
    <citation type="submission" date="2017-09" db="EMBL/GenBank/DDBJ databases">
        <title>Contemporary evolution of a Lepidopteran species, Heliothis virescens, in response to modern agricultural practices.</title>
        <authorList>
            <person name="Fritz M.L."/>
            <person name="Deyonke A.M."/>
            <person name="Papanicolaou A."/>
            <person name="Micinski S."/>
            <person name="Westbrook J."/>
            <person name="Gould F."/>
        </authorList>
    </citation>
    <scope>NUCLEOTIDE SEQUENCE [LARGE SCALE GENOMIC DNA]</scope>
    <source>
        <strain evidence="2">HvINT-</strain>
        <tissue evidence="2">Whole body</tissue>
    </source>
</reference>
<keyword evidence="1" id="KW-0732">Signal</keyword>
<dbReference type="EMBL" id="NWSH01003100">
    <property type="protein sequence ID" value="PCG66949.1"/>
    <property type="molecule type" value="Genomic_DNA"/>
</dbReference>
<name>A0A2A4J4Z1_HELVI</name>
<organism evidence="2">
    <name type="scientific">Heliothis virescens</name>
    <name type="common">Tobacco budworm moth</name>
    <dbReference type="NCBI Taxonomy" id="7102"/>
    <lineage>
        <taxon>Eukaryota</taxon>
        <taxon>Metazoa</taxon>
        <taxon>Ecdysozoa</taxon>
        <taxon>Arthropoda</taxon>
        <taxon>Hexapoda</taxon>
        <taxon>Insecta</taxon>
        <taxon>Pterygota</taxon>
        <taxon>Neoptera</taxon>
        <taxon>Endopterygota</taxon>
        <taxon>Lepidoptera</taxon>
        <taxon>Glossata</taxon>
        <taxon>Ditrysia</taxon>
        <taxon>Noctuoidea</taxon>
        <taxon>Noctuidae</taxon>
        <taxon>Heliothinae</taxon>
        <taxon>Heliothis</taxon>
    </lineage>
</organism>